<evidence type="ECO:0000313" key="2">
    <source>
        <dbReference type="EMBL" id="CAB4125147.1"/>
    </source>
</evidence>
<proteinExistence type="predicted"/>
<accession>A0A6J5KVY4</accession>
<evidence type="ECO:0000256" key="1">
    <source>
        <dbReference type="SAM" id="MobiDB-lite"/>
    </source>
</evidence>
<gene>
    <name evidence="2" type="ORF">UFOVP55_66</name>
</gene>
<dbReference type="EMBL" id="LR796185">
    <property type="protein sequence ID" value="CAB4125147.1"/>
    <property type="molecule type" value="Genomic_DNA"/>
</dbReference>
<organism evidence="2">
    <name type="scientific">uncultured Caudovirales phage</name>
    <dbReference type="NCBI Taxonomy" id="2100421"/>
    <lineage>
        <taxon>Viruses</taxon>
        <taxon>Duplodnaviria</taxon>
        <taxon>Heunggongvirae</taxon>
        <taxon>Uroviricota</taxon>
        <taxon>Caudoviricetes</taxon>
        <taxon>Peduoviridae</taxon>
        <taxon>Maltschvirus</taxon>
        <taxon>Maltschvirus maltsch</taxon>
    </lineage>
</organism>
<protein>
    <submittedName>
        <fullName evidence="2">Uncharacterized protein</fullName>
    </submittedName>
</protein>
<name>A0A6J5KVY4_9CAUD</name>
<feature type="region of interest" description="Disordered" evidence="1">
    <location>
        <begin position="1"/>
        <end position="36"/>
    </location>
</feature>
<sequence>MKAPRVKQVRGKGMNAGGTNPRQAAPDPVAEKSDTVEQGSYLPAQQFAGGGKVRAMSYGKGSKVISSICGMKRG</sequence>
<reference evidence="2" key="1">
    <citation type="submission" date="2020-04" db="EMBL/GenBank/DDBJ databases">
        <authorList>
            <person name="Chiriac C."/>
            <person name="Salcher M."/>
            <person name="Ghai R."/>
            <person name="Kavagutti S V."/>
        </authorList>
    </citation>
    <scope>NUCLEOTIDE SEQUENCE</scope>
</reference>
<feature type="compositionally biased region" description="Basic residues" evidence="1">
    <location>
        <begin position="1"/>
        <end position="10"/>
    </location>
</feature>